<dbReference type="PANTHER" id="PTHR30572">
    <property type="entry name" value="MEMBRANE COMPONENT OF TRANSPORTER-RELATED"/>
    <property type="match status" value="1"/>
</dbReference>
<evidence type="ECO:0000259" key="7">
    <source>
        <dbReference type="Pfam" id="PF02687"/>
    </source>
</evidence>
<feature type="domain" description="MacB-like periplasmic core" evidence="8">
    <location>
        <begin position="516"/>
        <end position="596"/>
    </location>
</feature>
<evidence type="ECO:0000256" key="6">
    <source>
        <dbReference type="SAM" id="Phobius"/>
    </source>
</evidence>
<feature type="domain" description="MacB-like periplasmic core" evidence="8">
    <location>
        <begin position="20"/>
        <end position="232"/>
    </location>
</feature>
<dbReference type="Pfam" id="PF12704">
    <property type="entry name" value="MacB_PCD"/>
    <property type="match status" value="2"/>
</dbReference>
<feature type="transmembrane region" description="Helical" evidence="6">
    <location>
        <begin position="21"/>
        <end position="41"/>
    </location>
</feature>
<dbReference type="InterPro" id="IPR003838">
    <property type="entry name" value="ABC3_permease_C"/>
</dbReference>
<evidence type="ECO:0000256" key="2">
    <source>
        <dbReference type="ARBA" id="ARBA00022475"/>
    </source>
</evidence>
<dbReference type="EMBL" id="SMLW01000585">
    <property type="protein sequence ID" value="MTI26520.1"/>
    <property type="molecule type" value="Genomic_DNA"/>
</dbReference>
<feature type="transmembrane region" description="Helical" evidence="6">
    <location>
        <begin position="749"/>
        <end position="773"/>
    </location>
</feature>
<feature type="transmembrane region" description="Helical" evidence="6">
    <location>
        <begin position="667"/>
        <end position="691"/>
    </location>
</feature>
<feature type="transmembrane region" description="Helical" evidence="6">
    <location>
        <begin position="423"/>
        <end position="443"/>
    </location>
</feature>
<evidence type="ECO:0000313" key="10">
    <source>
        <dbReference type="Proteomes" id="UP000798808"/>
    </source>
</evidence>
<keyword evidence="2" id="KW-1003">Cell membrane</keyword>
<name>A0ABW9RU59_9BACT</name>
<keyword evidence="10" id="KW-1185">Reference proteome</keyword>
<proteinExistence type="predicted"/>
<evidence type="ECO:0000313" key="9">
    <source>
        <dbReference type="EMBL" id="MTI26520.1"/>
    </source>
</evidence>
<dbReference type="InterPro" id="IPR025857">
    <property type="entry name" value="MacB_PCD"/>
</dbReference>
<comment type="caution">
    <text evidence="9">The sequence shown here is derived from an EMBL/GenBank/DDBJ whole genome shotgun (WGS) entry which is preliminary data.</text>
</comment>
<keyword evidence="4 6" id="KW-1133">Transmembrane helix</keyword>
<evidence type="ECO:0000259" key="8">
    <source>
        <dbReference type="Pfam" id="PF12704"/>
    </source>
</evidence>
<feature type="transmembrane region" description="Helical" evidence="6">
    <location>
        <begin position="329"/>
        <end position="356"/>
    </location>
</feature>
<dbReference type="PANTHER" id="PTHR30572:SF18">
    <property type="entry name" value="ABC-TYPE MACROLIDE FAMILY EXPORT SYSTEM PERMEASE COMPONENT 2"/>
    <property type="match status" value="1"/>
</dbReference>
<feature type="domain" description="ABC3 transporter permease C-terminal" evidence="7">
    <location>
        <begin position="670"/>
        <end position="779"/>
    </location>
</feature>
<evidence type="ECO:0000256" key="4">
    <source>
        <dbReference type="ARBA" id="ARBA00022989"/>
    </source>
</evidence>
<sequence>MLKNFFKISFRSLWKQKVFSLINIAGLTLGISVCMVIYLYVDDQVSYDNFHAKADRIFRLLRIGNINGEKYFIGVTAAPFADALETDFPHEVEQTVRLFYSDGLVQYEDKTFLEPKFTLADSNFLEVFTFPLALGDPSTALSKPNGVLITKSIAQKYFGDENPINKTFRVGNEYDLTVTGVFEDLPAKTHLDFEFVANLALLRNESFFSHWWSNGMITYVLLKDPGMQHTLEAQFPDFMTKYFGEDFKKTTNRIELTLQPLSEVYFEQDVRYDQVLHGSKSSVITFSAVGVFIFLIACINFMNLATAKSALRAREVGVRKTLGSSRSKLIIQFLGESFLISGTSVVIAFMALELFLPFFNQVFGLELSLAHKLPVLIPGLGLIIVITGLLSGIYPAFVLSGYKPVEVLKGKLKGGSKGINFRKVLVILQFSTSVFLIILTLLVGKQMKFIEEKDLGFDREQVLTFPLNHAEIRDKSEALKNRLQEHPAVVAIGSGTGIPGGFHDTMTATIEGIETQPRFRTLFADAGYFESFGLEIVAGRSFIKDHAADHDKTVVLNERAVREIGLTNEEILGREISISFDSVPKTVIGVVKDYNFSSLKAKIEPLMISNVDNDRMVAVKLEGDINDAIAHIETVWNDHSSAYPLEYTFQDENFSRLYRTEQLQGKLFATFSGIVIFISCLGIFGLATFTANQRLKEIGIRKALGATIKSITGLLVKDYLLLILIANVVAWPVAWYFSEKWLDQFAYKAPLGIEIFVLTLLVALVIALASVVFQSVKAALANPVDVLKEE</sequence>
<keyword evidence="3 6" id="KW-0812">Transmembrane</keyword>
<evidence type="ECO:0000256" key="3">
    <source>
        <dbReference type="ARBA" id="ARBA00022692"/>
    </source>
</evidence>
<dbReference type="RefSeq" id="WP_155173534.1">
    <property type="nucleotide sequence ID" value="NZ_BAAAFL010000012.1"/>
</dbReference>
<evidence type="ECO:0000256" key="5">
    <source>
        <dbReference type="ARBA" id="ARBA00023136"/>
    </source>
</evidence>
<reference evidence="9 10" key="1">
    <citation type="submission" date="2019-02" db="EMBL/GenBank/DDBJ databases">
        <authorList>
            <person name="Goldberg S.R."/>
            <person name="Haltli B.A."/>
            <person name="Correa H."/>
            <person name="Russell K.G."/>
        </authorList>
    </citation>
    <scope>NUCLEOTIDE SEQUENCE [LARGE SCALE GENOMIC DNA]</scope>
    <source>
        <strain evidence="9 10">JCM 16186</strain>
    </source>
</reference>
<comment type="subcellular location">
    <subcellularLocation>
        <location evidence="1">Cell membrane</location>
        <topology evidence="1">Multi-pass membrane protein</topology>
    </subcellularLocation>
</comment>
<dbReference type="Pfam" id="PF02687">
    <property type="entry name" value="FtsX"/>
    <property type="match status" value="2"/>
</dbReference>
<feature type="transmembrane region" description="Helical" evidence="6">
    <location>
        <begin position="376"/>
        <end position="402"/>
    </location>
</feature>
<feature type="domain" description="ABC3 transporter permease C-terminal" evidence="7">
    <location>
        <begin position="289"/>
        <end position="401"/>
    </location>
</feature>
<protein>
    <submittedName>
        <fullName evidence="9">FtsX-like permease family protein</fullName>
    </submittedName>
</protein>
<feature type="transmembrane region" description="Helical" evidence="6">
    <location>
        <begin position="283"/>
        <end position="305"/>
    </location>
</feature>
<keyword evidence="5 6" id="KW-0472">Membrane</keyword>
<organism evidence="9 10">
    <name type="scientific">Fulvivirga kasyanovii</name>
    <dbReference type="NCBI Taxonomy" id="396812"/>
    <lineage>
        <taxon>Bacteria</taxon>
        <taxon>Pseudomonadati</taxon>
        <taxon>Bacteroidota</taxon>
        <taxon>Cytophagia</taxon>
        <taxon>Cytophagales</taxon>
        <taxon>Fulvivirgaceae</taxon>
        <taxon>Fulvivirga</taxon>
    </lineage>
</organism>
<feature type="transmembrane region" description="Helical" evidence="6">
    <location>
        <begin position="719"/>
        <end position="737"/>
    </location>
</feature>
<evidence type="ECO:0000256" key="1">
    <source>
        <dbReference type="ARBA" id="ARBA00004651"/>
    </source>
</evidence>
<gene>
    <name evidence="9" type="ORF">E1163_16300</name>
</gene>
<accession>A0ABW9RU59</accession>
<dbReference type="InterPro" id="IPR050250">
    <property type="entry name" value="Macrolide_Exporter_MacB"/>
</dbReference>
<dbReference type="Proteomes" id="UP000798808">
    <property type="component" value="Unassembled WGS sequence"/>
</dbReference>